<reference evidence="1 2" key="1">
    <citation type="journal article" date="2014" name="PLoS Genet.">
        <title>Phylogenetically driven sequencing of extremely halophilic archaea reveals strategies for static and dynamic osmo-response.</title>
        <authorList>
            <person name="Becker E.A."/>
            <person name="Seitzer P.M."/>
            <person name="Tritt A."/>
            <person name="Larsen D."/>
            <person name="Krusor M."/>
            <person name="Yao A.I."/>
            <person name="Wu D."/>
            <person name="Madern D."/>
            <person name="Eisen J.A."/>
            <person name="Darling A.E."/>
            <person name="Facciotti M.T."/>
        </authorList>
    </citation>
    <scope>NUCLEOTIDE SEQUENCE [LARGE SCALE GENOMIC DNA]</scope>
    <source>
        <strain evidence="1 2">DSM 18795</strain>
    </source>
</reference>
<dbReference type="EMBL" id="AOIA01000153">
    <property type="protein sequence ID" value="ELY52871.1"/>
    <property type="molecule type" value="Genomic_DNA"/>
</dbReference>
<dbReference type="Proteomes" id="UP000011531">
    <property type="component" value="Unassembled WGS sequence"/>
</dbReference>
<name>L9WUI4_9EURY</name>
<organism evidence="1 2">
    <name type="scientific">Natronococcus jeotgali DSM 18795</name>
    <dbReference type="NCBI Taxonomy" id="1227498"/>
    <lineage>
        <taxon>Archaea</taxon>
        <taxon>Methanobacteriati</taxon>
        <taxon>Methanobacteriota</taxon>
        <taxon>Stenosarchaea group</taxon>
        <taxon>Halobacteria</taxon>
        <taxon>Halobacteriales</taxon>
        <taxon>Natrialbaceae</taxon>
        <taxon>Natronococcus</taxon>
    </lineage>
</organism>
<accession>L9WUI4</accession>
<evidence type="ECO:0000313" key="2">
    <source>
        <dbReference type="Proteomes" id="UP000011531"/>
    </source>
</evidence>
<keyword evidence="2" id="KW-1185">Reference proteome</keyword>
<sequence length="150" mass="14952">MAERGVSMTVTYVLALGISAALIALLLAGAGTALEAETERAAERSLEAVGQELAGEIEAADRIAVGGNQAVARVGAPRTVAGSGYDVAVRTECDEVADGTGCLRLDAHGVDVAVVVPVSTAADLEAGTVPGGPLEVVAADGRIALEVSER</sequence>
<gene>
    <name evidence="1" type="ORF">C492_18850</name>
</gene>
<evidence type="ECO:0008006" key="3">
    <source>
        <dbReference type="Google" id="ProtNLM"/>
    </source>
</evidence>
<evidence type="ECO:0000313" key="1">
    <source>
        <dbReference type="EMBL" id="ELY52871.1"/>
    </source>
</evidence>
<dbReference type="InterPro" id="IPR055690">
    <property type="entry name" value="DUF7266"/>
</dbReference>
<dbReference type="Pfam" id="PF23928">
    <property type="entry name" value="DUF7266"/>
    <property type="match status" value="1"/>
</dbReference>
<dbReference type="STRING" id="1227498.C492_18850"/>
<dbReference type="AlphaFoldDB" id="L9WUI4"/>
<proteinExistence type="predicted"/>
<comment type="caution">
    <text evidence="1">The sequence shown here is derived from an EMBL/GenBank/DDBJ whole genome shotgun (WGS) entry which is preliminary data.</text>
</comment>
<protein>
    <recommendedName>
        <fullName evidence="3">Flagellin</fullName>
    </recommendedName>
</protein>